<dbReference type="EMBL" id="QOIP01000001">
    <property type="protein sequence ID" value="RLU27460.1"/>
    <property type="molecule type" value="Genomic_DNA"/>
</dbReference>
<protein>
    <recommendedName>
        <fullName evidence="3">SAM domain-containing protein</fullName>
    </recommendedName>
</protein>
<dbReference type="InterPro" id="IPR013761">
    <property type="entry name" value="SAM/pointed_sf"/>
</dbReference>
<gene>
    <name evidence="2" type="ORF">DMN91_001264</name>
</gene>
<evidence type="ECO:0000256" key="1">
    <source>
        <dbReference type="SAM" id="MobiDB-lite"/>
    </source>
</evidence>
<sequence>MADEETRSLLQEWGIDAACIQRFQEHGITKEIMKDLTDDLLKEIIPCVGPRITFMKKWKTHIAMKKRNENIEESDSESISTDENSDDASQYLRKVNKQKCFIDKRTYERALRPNVKEIITSTEQGRVIVRAYKNQPLSRQARNDIIEIVIDSIINNVKG</sequence>
<dbReference type="Proteomes" id="UP000279307">
    <property type="component" value="Chromosome 1"/>
</dbReference>
<evidence type="ECO:0000313" key="2">
    <source>
        <dbReference type="EMBL" id="RLU27460.1"/>
    </source>
</evidence>
<dbReference type="AlphaFoldDB" id="A0A3L8E3Z2"/>
<accession>A0A3L8E3Z2</accession>
<evidence type="ECO:0008006" key="3">
    <source>
        <dbReference type="Google" id="ProtNLM"/>
    </source>
</evidence>
<organism evidence="2">
    <name type="scientific">Ooceraea biroi</name>
    <name type="common">Clonal raider ant</name>
    <name type="synonym">Cerapachys biroi</name>
    <dbReference type="NCBI Taxonomy" id="2015173"/>
    <lineage>
        <taxon>Eukaryota</taxon>
        <taxon>Metazoa</taxon>
        <taxon>Ecdysozoa</taxon>
        <taxon>Arthropoda</taxon>
        <taxon>Hexapoda</taxon>
        <taxon>Insecta</taxon>
        <taxon>Pterygota</taxon>
        <taxon>Neoptera</taxon>
        <taxon>Endopterygota</taxon>
        <taxon>Hymenoptera</taxon>
        <taxon>Apocrita</taxon>
        <taxon>Aculeata</taxon>
        <taxon>Formicoidea</taxon>
        <taxon>Formicidae</taxon>
        <taxon>Dorylinae</taxon>
        <taxon>Ooceraea</taxon>
    </lineage>
</organism>
<name>A0A3L8E3Z2_OOCBI</name>
<dbReference type="OrthoDB" id="7695556at2759"/>
<reference evidence="2" key="2">
    <citation type="submission" date="2018-07" db="EMBL/GenBank/DDBJ databases">
        <authorList>
            <person name="Mckenzie S.K."/>
            <person name="Kronauer D.J.C."/>
        </authorList>
    </citation>
    <scope>NUCLEOTIDE SEQUENCE</scope>
    <source>
        <strain evidence="2">Clonal line C1</strain>
    </source>
</reference>
<comment type="caution">
    <text evidence="2">The sequence shown here is derived from an EMBL/GenBank/DDBJ whole genome shotgun (WGS) entry which is preliminary data.</text>
</comment>
<dbReference type="Gene3D" id="1.10.150.50">
    <property type="entry name" value="Transcription Factor, Ets-1"/>
    <property type="match status" value="1"/>
</dbReference>
<proteinExistence type="predicted"/>
<reference evidence="2" key="1">
    <citation type="journal article" date="2018" name="Genome Res.">
        <title>The genomic architecture and molecular evolution of ant odorant receptors.</title>
        <authorList>
            <person name="McKenzie S.K."/>
            <person name="Kronauer D.J.C."/>
        </authorList>
    </citation>
    <scope>NUCLEOTIDE SEQUENCE [LARGE SCALE GENOMIC DNA]</scope>
    <source>
        <strain evidence="2">Clonal line C1</strain>
    </source>
</reference>
<feature type="region of interest" description="Disordered" evidence="1">
    <location>
        <begin position="67"/>
        <end position="88"/>
    </location>
</feature>